<sequence length="34" mass="4228">MLVDLGGNMWRKIQIINQMWIYRNTNRLMVFQIM</sequence>
<evidence type="ECO:0000313" key="1">
    <source>
        <dbReference type="EMBL" id="AEX62997.1"/>
    </source>
</evidence>
<reference evidence="1" key="1">
    <citation type="submission" date="2011-10" db="EMBL/GenBank/DDBJ databases">
        <title>Provirophages and transpovirons: unique mobilome of giant viruses.</title>
        <authorList>
            <person name="Desnues C."/>
            <person name="LaScola B."/>
            <person name="Yutin N."/>
            <person name="Fournous G."/>
            <person name="Koonin E."/>
            <person name="Raoult D."/>
        </authorList>
    </citation>
    <scope>NUCLEOTIDE SEQUENCE</scope>
    <source>
        <strain evidence="1">Mv13-mv</strain>
    </source>
</reference>
<name>H2EFU5_9VIRU</name>
<dbReference type="EMBL" id="JN885999">
    <property type="protein sequence ID" value="AEX62997.1"/>
    <property type="molecule type" value="Genomic_DNA"/>
</dbReference>
<gene>
    <name evidence="1" type="ORF">mv_R795</name>
</gene>
<proteinExistence type="predicted"/>
<organism evidence="1">
    <name type="scientific">Moumouvirus sp. 'Monve'</name>
    <dbReference type="NCBI Taxonomy" id="1128131"/>
    <lineage>
        <taxon>Viruses</taxon>
        <taxon>Varidnaviria</taxon>
        <taxon>Bamfordvirae</taxon>
        <taxon>Nucleocytoviricota</taxon>
        <taxon>Megaviricetes</taxon>
        <taxon>Imitervirales</taxon>
        <taxon>Mimiviridae</taxon>
        <taxon>Megamimivirinae</taxon>
        <taxon>Moumouvirus</taxon>
    </lineage>
</organism>
<accession>H2EFU5</accession>
<protein>
    <submittedName>
        <fullName evidence="1">Uncharacterized protein</fullName>
    </submittedName>
</protein>